<name>A0A4Y9SPF9_9BURK</name>
<dbReference type="EMBL" id="SPUM01000139">
    <property type="protein sequence ID" value="TFW28385.1"/>
    <property type="molecule type" value="Genomic_DNA"/>
</dbReference>
<dbReference type="RefSeq" id="WP_135191695.1">
    <property type="nucleotide sequence ID" value="NZ_SPUM01000139.1"/>
</dbReference>
<evidence type="ECO:0008006" key="3">
    <source>
        <dbReference type="Google" id="ProtNLM"/>
    </source>
</evidence>
<dbReference type="Proteomes" id="UP000297258">
    <property type="component" value="Unassembled WGS sequence"/>
</dbReference>
<comment type="caution">
    <text evidence="1">The sequence shown here is derived from an EMBL/GenBank/DDBJ whole genome shotgun (WGS) entry which is preliminary data.</text>
</comment>
<evidence type="ECO:0000313" key="2">
    <source>
        <dbReference type="Proteomes" id="UP000297258"/>
    </source>
</evidence>
<gene>
    <name evidence="1" type="ORF">E4O92_21410</name>
</gene>
<organism evidence="1 2">
    <name type="scientific">Massilia horti</name>
    <dbReference type="NCBI Taxonomy" id="2562153"/>
    <lineage>
        <taxon>Bacteria</taxon>
        <taxon>Pseudomonadati</taxon>
        <taxon>Pseudomonadota</taxon>
        <taxon>Betaproteobacteria</taxon>
        <taxon>Burkholderiales</taxon>
        <taxon>Oxalobacteraceae</taxon>
        <taxon>Telluria group</taxon>
        <taxon>Massilia</taxon>
    </lineage>
</organism>
<protein>
    <recommendedName>
        <fullName evidence="3">Acetyltransferase</fullName>
    </recommendedName>
</protein>
<reference evidence="1 2" key="1">
    <citation type="submission" date="2019-03" db="EMBL/GenBank/DDBJ databases">
        <title>Draft genome of Massilia hortus sp. nov., a novel bacterial species of the Oxalobacteraceae family.</title>
        <authorList>
            <person name="Peta V."/>
            <person name="Raths R."/>
            <person name="Bucking H."/>
        </authorList>
    </citation>
    <scope>NUCLEOTIDE SEQUENCE [LARGE SCALE GENOMIC DNA]</scope>
    <source>
        <strain evidence="1 2">ONC3</strain>
    </source>
</reference>
<dbReference type="Gene3D" id="3.40.630.30">
    <property type="match status" value="1"/>
</dbReference>
<keyword evidence="2" id="KW-1185">Reference proteome</keyword>
<accession>A0A4Y9SPF9</accession>
<proteinExistence type="predicted"/>
<dbReference type="OrthoDB" id="9799092at2"/>
<evidence type="ECO:0000313" key="1">
    <source>
        <dbReference type="EMBL" id="TFW28385.1"/>
    </source>
</evidence>
<sequence>MSRGAERIIVRELGVADAAANTRAERLYDFFGFRQFGLEPDAFFLDGRYCAKQHRQLILDSFQHHE</sequence>
<dbReference type="AlphaFoldDB" id="A0A4Y9SPF9"/>